<protein>
    <recommendedName>
        <fullName evidence="4">C2H2-type domain-containing protein</fullName>
    </recommendedName>
</protein>
<evidence type="ECO:0000313" key="2">
    <source>
        <dbReference type="EMBL" id="KUJ22028.1"/>
    </source>
</evidence>
<keyword evidence="3" id="KW-1185">Reference proteome</keyword>
<evidence type="ECO:0000313" key="3">
    <source>
        <dbReference type="Proteomes" id="UP000070700"/>
    </source>
</evidence>
<accession>A0A194XPB4</accession>
<evidence type="ECO:0000256" key="1">
    <source>
        <dbReference type="SAM" id="MobiDB-lite"/>
    </source>
</evidence>
<dbReference type="InParanoid" id="A0A194XPB4"/>
<organism evidence="2 3">
    <name type="scientific">Mollisia scopiformis</name>
    <name type="common">Conifer needle endophyte fungus</name>
    <name type="synonym">Phialocephala scopiformis</name>
    <dbReference type="NCBI Taxonomy" id="149040"/>
    <lineage>
        <taxon>Eukaryota</taxon>
        <taxon>Fungi</taxon>
        <taxon>Dikarya</taxon>
        <taxon>Ascomycota</taxon>
        <taxon>Pezizomycotina</taxon>
        <taxon>Leotiomycetes</taxon>
        <taxon>Helotiales</taxon>
        <taxon>Mollisiaceae</taxon>
        <taxon>Mollisia</taxon>
    </lineage>
</organism>
<evidence type="ECO:0008006" key="4">
    <source>
        <dbReference type="Google" id="ProtNLM"/>
    </source>
</evidence>
<feature type="compositionally biased region" description="Low complexity" evidence="1">
    <location>
        <begin position="172"/>
        <end position="186"/>
    </location>
</feature>
<dbReference type="GeneID" id="28816922"/>
<dbReference type="EMBL" id="KQ947407">
    <property type="protein sequence ID" value="KUJ22028.1"/>
    <property type="molecule type" value="Genomic_DNA"/>
</dbReference>
<dbReference type="KEGG" id="psco:LY89DRAFT_391556"/>
<dbReference type="Proteomes" id="UP000070700">
    <property type="component" value="Unassembled WGS sequence"/>
</dbReference>
<name>A0A194XPB4_MOLSC</name>
<dbReference type="RefSeq" id="XP_018076383.1">
    <property type="nucleotide sequence ID" value="XM_018207196.1"/>
</dbReference>
<dbReference type="AlphaFoldDB" id="A0A194XPB4"/>
<proteinExistence type="predicted"/>
<dbReference type="OrthoDB" id="3551177at2759"/>
<gene>
    <name evidence="2" type="ORF">LY89DRAFT_391556</name>
</gene>
<feature type="region of interest" description="Disordered" evidence="1">
    <location>
        <begin position="170"/>
        <end position="212"/>
    </location>
</feature>
<sequence>MAEPPLEFKTKFGNIWALFISRCKEVNGIRQNEDRVGHDNRKAELDFLSSLKTPEGNAAWQRAFEEDKRLSAVCAKRNEADSIIIQALFNAMVKNAWNLAAEPNGPPPLITLDTFGITHGVHVALAPYANDNLGFQGMGLSSSCRVVANPIAVDPALQALSPVPFPSSTVNAAGSASQSSSSQPASIPRADKAKTSNKRKAGALEEPETGPTARMADLTLDDSIVNFPHNSVKFWVMTCPLCGRNFQSAHGLYGHLAQSDEEHLAVFGGEKTFNKAVAICGTRIIDADKASAEAHNKAAMKKLMGRPGKDGI</sequence>
<reference evidence="2 3" key="1">
    <citation type="submission" date="2015-10" db="EMBL/GenBank/DDBJ databases">
        <title>Full genome of DAOMC 229536 Phialocephala scopiformis, a fungal endophyte of spruce producing the potent anti-insectan compound rugulosin.</title>
        <authorList>
            <consortium name="DOE Joint Genome Institute"/>
            <person name="Walker A.K."/>
            <person name="Frasz S.L."/>
            <person name="Seifert K.A."/>
            <person name="Miller J.D."/>
            <person name="Mondo S.J."/>
            <person name="Labutti K."/>
            <person name="Lipzen A."/>
            <person name="Dockter R."/>
            <person name="Kennedy M."/>
            <person name="Grigoriev I.V."/>
            <person name="Spatafora J.W."/>
        </authorList>
    </citation>
    <scope>NUCLEOTIDE SEQUENCE [LARGE SCALE GENOMIC DNA]</scope>
    <source>
        <strain evidence="2 3">CBS 120377</strain>
    </source>
</reference>